<gene>
    <name evidence="7" type="ORF">CFOL_v3_20103</name>
</gene>
<dbReference type="InterPro" id="IPR044610">
    <property type="entry name" value="GLCAT14A/B/C"/>
</dbReference>
<name>A0A1Q3C8Q2_CEPFO</name>
<evidence type="ECO:0000256" key="3">
    <source>
        <dbReference type="ARBA" id="ARBA00022679"/>
    </source>
</evidence>
<accession>A0A1Q3C8Q2</accession>
<evidence type="ECO:0000256" key="4">
    <source>
        <dbReference type="ARBA" id="ARBA00023136"/>
    </source>
</evidence>
<keyword evidence="8" id="KW-1185">Reference proteome</keyword>
<feature type="transmembrane region" description="Helical" evidence="6">
    <location>
        <begin position="27"/>
        <end position="48"/>
    </location>
</feature>
<protein>
    <submittedName>
        <fullName evidence="7">Branch domain-containing protein</fullName>
    </submittedName>
</protein>
<keyword evidence="3" id="KW-0808">Transferase</keyword>
<evidence type="ECO:0000313" key="7">
    <source>
        <dbReference type="EMBL" id="GAV76630.1"/>
    </source>
</evidence>
<dbReference type="PANTHER" id="PTHR45719:SF10">
    <property type="entry name" value="CORE-2_I-BRANCHING BETA-1,6-N-ACETYLGLUCOSAMINYLTRANSFERASE FAMILY PROTEIN"/>
    <property type="match status" value="1"/>
</dbReference>
<keyword evidence="6" id="KW-0812">Transmembrane</keyword>
<dbReference type="Proteomes" id="UP000187406">
    <property type="component" value="Unassembled WGS sequence"/>
</dbReference>
<evidence type="ECO:0000256" key="2">
    <source>
        <dbReference type="ARBA" id="ARBA00022676"/>
    </source>
</evidence>
<dbReference type="InterPro" id="IPR003406">
    <property type="entry name" value="Glyco_trans_14"/>
</dbReference>
<keyword evidence="4 6" id="KW-0472">Membrane</keyword>
<dbReference type="STRING" id="3775.A0A1Q3C8Q2"/>
<sequence length="433" mass="48883">MQATASSPKPSVPLISSIKDINNKSSIYFIITLTSIFSLLFILSLSSISQPPTQPNTRYQSRPDPHLFPPRPPFTNRIPSDPTPPSIAYLISGSKSDSARILRLLYASYHPRNHYLLHLDLYATQAERDRLALTVQSLPLFRAAQNVNVIGKADFAYPKGSSPISATLHGASILLRLTKKWDWFINLRACDYPLVTQDDLLHIISYLPKDLNFVNHSSYVGWKESRQMKPIIVDPGLYLSETTEMFYATQKRELPNAFRLFTGSTFSILSHDFIDFCILGTDNFPRILLMYLSNTPSSLSNYFPTILCNSRQFNRTVVNHNLLYVTFNKTSKEKSHSLTSKDFDAMIQSGAAFATEFQFDDPILDRIDQEILRRSPGKVVPGGWCLDGSKNGTCSNWQSWGDADILSPGPGARRLETRIVELLNSTFRSRQCI</sequence>
<keyword evidence="2" id="KW-0328">Glycosyltransferase</keyword>
<keyword evidence="5" id="KW-0325">Glycoprotein</keyword>
<dbReference type="EMBL" id="BDDD01001513">
    <property type="protein sequence ID" value="GAV76630.1"/>
    <property type="molecule type" value="Genomic_DNA"/>
</dbReference>
<dbReference type="Pfam" id="PF02485">
    <property type="entry name" value="Branch"/>
    <property type="match status" value="1"/>
</dbReference>
<dbReference type="GO" id="GO:0016020">
    <property type="term" value="C:membrane"/>
    <property type="evidence" value="ECO:0007669"/>
    <property type="project" value="UniProtKB-SubCell"/>
</dbReference>
<evidence type="ECO:0000256" key="5">
    <source>
        <dbReference type="ARBA" id="ARBA00023180"/>
    </source>
</evidence>
<dbReference type="GO" id="GO:0015020">
    <property type="term" value="F:glucuronosyltransferase activity"/>
    <property type="evidence" value="ECO:0007669"/>
    <property type="project" value="InterPro"/>
</dbReference>
<evidence type="ECO:0000256" key="6">
    <source>
        <dbReference type="SAM" id="Phobius"/>
    </source>
</evidence>
<comment type="caution">
    <text evidence="7">The sequence shown here is derived from an EMBL/GenBank/DDBJ whole genome shotgun (WGS) entry which is preliminary data.</text>
</comment>
<dbReference type="PANTHER" id="PTHR45719">
    <property type="entry name" value="GLYCOSYLTRANSFERASE"/>
    <property type="match status" value="1"/>
</dbReference>
<evidence type="ECO:0000256" key="1">
    <source>
        <dbReference type="ARBA" id="ARBA00004606"/>
    </source>
</evidence>
<dbReference type="FunCoup" id="A0A1Q3C8Q2">
    <property type="interactions" value="516"/>
</dbReference>
<dbReference type="AlphaFoldDB" id="A0A1Q3C8Q2"/>
<proteinExistence type="predicted"/>
<comment type="subcellular location">
    <subcellularLocation>
        <location evidence="1">Membrane</location>
        <topology evidence="1">Single-pass type II membrane protein</topology>
    </subcellularLocation>
</comment>
<evidence type="ECO:0000313" key="8">
    <source>
        <dbReference type="Proteomes" id="UP000187406"/>
    </source>
</evidence>
<dbReference type="InParanoid" id="A0A1Q3C8Q2"/>
<organism evidence="7 8">
    <name type="scientific">Cephalotus follicularis</name>
    <name type="common">Albany pitcher plant</name>
    <dbReference type="NCBI Taxonomy" id="3775"/>
    <lineage>
        <taxon>Eukaryota</taxon>
        <taxon>Viridiplantae</taxon>
        <taxon>Streptophyta</taxon>
        <taxon>Embryophyta</taxon>
        <taxon>Tracheophyta</taxon>
        <taxon>Spermatophyta</taxon>
        <taxon>Magnoliopsida</taxon>
        <taxon>eudicotyledons</taxon>
        <taxon>Gunneridae</taxon>
        <taxon>Pentapetalae</taxon>
        <taxon>rosids</taxon>
        <taxon>fabids</taxon>
        <taxon>Oxalidales</taxon>
        <taxon>Cephalotaceae</taxon>
        <taxon>Cephalotus</taxon>
    </lineage>
</organism>
<dbReference type="OrthoDB" id="2019572at2759"/>
<keyword evidence="6" id="KW-1133">Transmembrane helix</keyword>
<reference evidence="8" key="1">
    <citation type="submission" date="2016-04" db="EMBL/GenBank/DDBJ databases">
        <title>Cephalotus genome sequencing.</title>
        <authorList>
            <person name="Fukushima K."/>
            <person name="Hasebe M."/>
            <person name="Fang X."/>
        </authorList>
    </citation>
    <scope>NUCLEOTIDE SEQUENCE [LARGE SCALE GENOMIC DNA]</scope>
    <source>
        <strain evidence="8">cv. St1</strain>
    </source>
</reference>